<evidence type="ECO:0000313" key="3">
    <source>
        <dbReference type="EMBL" id="CAB3988602.1"/>
    </source>
</evidence>
<dbReference type="PROSITE" id="PS50088">
    <property type="entry name" value="ANK_REPEAT"/>
    <property type="match status" value="4"/>
</dbReference>
<dbReference type="SUPFAM" id="SSF48403">
    <property type="entry name" value="Ankyrin repeat"/>
    <property type="match status" value="1"/>
</dbReference>
<keyword evidence="2" id="KW-0040">ANK repeat</keyword>
<dbReference type="InterPro" id="IPR002110">
    <property type="entry name" value="Ankyrin_rpt"/>
</dbReference>
<dbReference type="SMART" id="SM00248">
    <property type="entry name" value="ANK"/>
    <property type="match status" value="6"/>
</dbReference>
<keyword evidence="3" id="KW-0675">Receptor</keyword>
<dbReference type="AlphaFoldDB" id="A0A6S7GGI7"/>
<proteinExistence type="predicted"/>
<dbReference type="EMBL" id="CACRXK020001351">
    <property type="protein sequence ID" value="CAB3988602.1"/>
    <property type="molecule type" value="Genomic_DNA"/>
</dbReference>
<keyword evidence="1" id="KW-0677">Repeat</keyword>
<accession>A0A6S7GGI7</accession>
<dbReference type="OrthoDB" id="5402602at2759"/>
<dbReference type="Gene3D" id="1.25.40.20">
    <property type="entry name" value="Ankyrin repeat-containing domain"/>
    <property type="match status" value="2"/>
</dbReference>
<keyword evidence="4" id="KW-1185">Reference proteome</keyword>
<dbReference type="Proteomes" id="UP001152795">
    <property type="component" value="Unassembled WGS sequence"/>
</dbReference>
<comment type="caution">
    <text evidence="3">The sequence shown here is derived from an EMBL/GenBank/DDBJ whole genome shotgun (WGS) entry which is preliminary data.</text>
</comment>
<organism evidence="3 4">
    <name type="scientific">Paramuricea clavata</name>
    <name type="common">Red gorgonian</name>
    <name type="synonym">Violescent sea-whip</name>
    <dbReference type="NCBI Taxonomy" id="317549"/>
    <lineage>
        <taxon>Eukaryota</taxon>
        <taxon>Metazoa</taxon>
        <taxon>Cnidaria</taxon>
        <taxon>Anthozoa</taxon>
        <taxon>Octocorallia</taxon>
        <taxon>Malacalcyonacea</taxon>
        <taxon>Plexauridae</taxon>
        <taxon>Paramuricea</taxon>
    </lineage>
</organism>
<dbReference type="Pfam" id="PF13857">
    <property type="entry name" value="Ank_5"/>
    <property type="match status" value="1"/>
</dbReference>
<protein>
    <submittedName>
        <fullName evidence="3">Transient receptor potential cation channel subfamily A member 1-like</fullName>
    </submittedName>
</protein>
<dbReference type="PROSITE" id="PS50297">
    <property type="entry name" value="ANK_REP_REGION"/>
    <property type="match status" value="4"/>
</dbReference>
<reference evidence="3" key="1">
    <citation type="submission" date="2020-04" db="EMBL/GenBank/DDBJ databases">
        <authorList>
            <person name="Alioto T."/>
            <person name="Alioto T."/>
            <person name="Gomez Garrido J."/>
        </authorList>
    </citation>
    <scope>NUCLEOTIDE SEQUENCE</scope>
    <source>
        <strain evidence="3">A484AB</strain>
    </source>
</reference>
<name>A0A6S7GGI7_PARCT</name>
<dbReference type="Pfam" id="PF12796">
    <property type="entry name" value="Ank_2"/>
    <property type="match status" value="2"/>
</dbReference>
<dbReference type="InterPro" id="IPR036770">
    <property type="entry name" value="Ankyrin_rpt-contain_sf"/>
</dbReference>
<evidence type="ECO:0000256" key="2">
    <source>
        <dbReference type="ARBA" id="ARBA00023043"/>
    </source>
</evidence>
<dbReference type="PANTHER" id="PTHR24198">
    <property type="entry name" value="ANKYRIN REPEAT AND PROTEIN KINASE DOMAIN-CONTAINING PROTEIN"/>
    <property type="match status" value="1"/>
</dbReference>
<gene>
    <name evidence="3" type="ORF">PACLA_8A058183</name>
</gene>
<sequence>MEKEKVSEDFLRDIVLDWRALRSKRQKRRKFKDYQEQLLKEIPGAANRTNVAMHAVIDVTTSAGENQTKGMEASTEIRNQALIHYIARLASSNNDDDEFDFSFVESLLENGADINTADKYGQTMFHEVARSWNVDVARFLLNRGANINQQDKYGRAPLHVAAAVDYTEMIEFLLNNNADIDITTFGANINQQDKYGRAPLHVAAAVDYTEMIEFLLNNNADIDITTFGELQTPIHFAAKNDACQALKLFMNYGANVNCRDYQNRTPIQVAASMSRTKAARFFVELGTPTGVYDHNGEMTLSLLILKMPEVATIALDQFRSQDMINRKEYNFLNYIEGPRILEEDPRSNRARSPLEVAIQYEQYSIVMHPVMKRLINVKWEFFGKKGAQIDLIVNVVFAFVWTILGITMPLQADQLYWPLRHTWWRLLFAIAAVSLTGFELYKQVTSFIYVNKAIRRWKTFREKSLWNDKRFCHPKWRDENEYLDKEIKDTREERYFTRQDSWIFLDWIALLLVISSIASHLSFLVTGSKLSRDVHVRIVSFVLIVLFVRLLKFTRPFEGM</sequence>
<dbReference type="PANTHER" id="PTHR24198:SF165">
    <property type="entry name" value="ANKYRIN REPEAT-CONTAINING PROTEIN-RELATED"/>
    <property type="match status" value="1"/>
</dbReference>
<evidence type="ECO:0000313" key="4">
    <source>
        <dbReference type="Proteomes" id="UP001152795"/>
    </source>
</evidence>
<evidence type="ECO:0000256" key="1">
    <source>
        <dbReference type="ARBA" id="ARBA00022737"/>
    </source>
</evidence>